<dbReference type="SUPFAM" id="SSF48452">
    <property type="entry name" value="TPR-like"/>
    <property type="match status" value="1"/>
</dbReference>
<dbReference type="KEGG" id="cchl:FPL14_26405"/>
<protein>
    <recommendedName>
        <fullName evidence="7">Response regulatory domain-containing protein</fullName>
    </recommendedName>
</protein>
<dbReference type="Gene3D" id="1.25.40.10">
    <property type="entry name" value="Tetratricopeptide repeat domain"/>
    <property type="match status" value="1"/>
</dbReference>
<dbReference type="PROSITE" id="PS50110">
    <property type="entry name" value="RESPONSE_REGULATORY"/>
    <property type="match status" value="1"/>
</dbReference>
<feature type="domain" description="Response regulatory" evidence="7">
    <location>
        <begin position="1"/>
        <end position="29"/>
    </location>
</feature>
<dbReference type="GO" id="GO:0006355">
    <property type="term" value="P:regulation of DNA-templated transcription"/>
    <property type="evidence" value="ECO:0007669"/>
    <property type="project" value="InterPro"/>
</dbReference>
<dbReference type="AlphaFoldDB" id="A0A7G5C520"/>
<accession>A0A7G5C520</accession>
<reference evidence="8 9" key="1">
    <citation type="submission" date="2019-07" db="EMBL/GenBank/DDBJ databases">
        <authorList>
            <person name="Kim J.K."/>
            <person name="Cheong H.-M."/>
            <person name="Choi Y."/>
            <person name="Hwang K.J."/>
            <person name="Lee S."/>
            <person name="Choi C."/>
        </authorList>
    </citation>
    <scope>NUCLEOTIDE SEQUENCE [LARGE SCALE GENOMIC DNA]</scope>
    <source>
        <strain evidence="8 9">KS 22</strain>
    </source>
</reference>
<dbReference type="InterPro" id="IPR005158">
    <property type="entry name" value="BTAD"/>
</dbReference>
<gene>
    <name evidence="8" type="ORF">FPL14_26405</name>
</gene>
<comment type="caution">
    <text evidence="6">Lacks conserved residue(s) required for the propagation of feature annotation.</text>
</comment>
<evidence type="ECO:0000256" key="6">
    <source>
        <dbReference type="PROSITE-ProRule" id="PRU00169"/>
    </source>
</evidence>
<evidence type="ECO:0000256" key="5">
    <source>
        <dbReference type="ARBA" id="ARBA00023163"/>
    </source>
</evidence>
<evidence type="ECO:0000313" key="9">
    <source>
        <dbReference type="Proteomes" id="UP000515679"/>
    </source>
</evidence>
<keyword evidence="5" id="KW-0804">Transcription</keyword>
<keyword evidence="2" id="KW-0902">Two-component regulatory system</keyword>
<evidence type="ECO:0000256" key="2">
    <source>
        <dbReference type="ARBA" id="ARBA00023012"/>
    </source>
</evidence>
<dbReference type="InterPro" id="IPR016032">
    <property type="entry name" value="Sig_transdc_resp-reg_C-effctor"/>
</dbReference>
<name>A0A7G5C520_9BACL</name>
<dbReference type="Proteomes" id="UP000515679">
    <property type="component" value="Chromosome"/>
</dbReference>
<dbReference type="SUPFAM" id="SSF46894">
    <property type="entry name" value="C-terminal effector domain of the bipartite response regulators"/>
    <property type="match status" value="1"/>
</dbReference>
<dbReference type="InterPro" id="IPR011990">
    <property type="entry name" value="TPR-like_helical_dom_sf"/>
</dbReference>
<dbReference type="PANTHER" id="PTHR35807:SF2">
    <property type="entry name" value="TRANSCRIPTIONAL ACTIVATOR DOMAIN"/>
    <property type="match status" value="1"/>
</dbReference>
<dbReference type="PANTHER" id="PTHR35807">
    <property type="entry name" value="TRANSCRIPTIONAL REGULATOR REDD-RELATED"/>
    <property type="match status" value="1"/>
</dbReference>
<sequence>MKAFELAALDYILKPINSDRLQHTIKRLAQLHPVLADETSEPTVTTVNCFQRLHLDYGKAEPFSWRTVRTKELFAYLVYNRNQPVRKDILLDLMWPDTDYKKAYTQLYTTIYQLRKSLEAAGITIRLTNSGSDYYLDMGNNLYDVQEWENARETLPELTIDTAHQHVQWLDDYKGDYLHEHEYLWAENEKQRLRDIWYKQAMDVGRVYYEAGDLKEALKLYETIEKRFPFLEDVYVVSMKLHAENGELHLANKKFEQLCAMLQEEYGIQPSSSLRQWVEQINR</sequence>
<dbReference type="InterPro" id="IPR001867">
    <property type="entry name" value="OmpR/PhoB-type_DNA-bd"/>
</dbReference>
<dbReference type="InterPro" id="IPR051677">
    <property type="entry name" value="AfsR-DnrI-RedD_regulator"/>
</dbReference>
<dbReference type="Gene3D" id="1.10.10.10">
    <property type="entry name" value="Winged helix-like DNA-binding domain superfamily/Winged helix DNA-binding domain"/>
    <property type="match status" value="1"/>
</dbReference>
<evidence type="ECO:0000256" key="1">
    <source>
        <dbReference type="ARBA" id="ARBA00005820"/>
    </source>
</evidence>
<proteinExistence type="inferred from homology"/>
<evidence type="ECO:0000256" key="3">
    <source>
        <dbReference type="ARBA" id="ARBA00023015"/>
    </source>
</evidence>
<comment type="similarity">
    <text evidence="1">Belongs to the AfsR/DnrI/RedD regulatory family.</text>
</comment>
<dbReference type="Pfam" id="PF03704">
    <property type="entry name" value="BTAD"/>
    <property type="match status" value="1"/>
</dbReference>
<keyword evidence="9" id="KW-1185">Reference proteome</keyword>
<keyword evidence="4" id="KW-0238">DNA-binding</keyword>
<keyword evidence="3" id="KW-0805">Transcription regulation</keyword>
<organism evidence="8 9">
    <name type="scientific">Cohnella cholangitidis</name>
    <dbReference type="NCBI Taxonomy" id="2598458"/>
    <lineage>
        <taxon>Bacteria</taxon>
        <taxon>Bacillati</taxon>
        <taxon>Bacillota</taxon>
        <taxon>Bacilli</taxon>
        <taxon>Bacillales</taxon>
        <taxon>Paenibacillaceae</taxon>
        <taxon>Cohnella</taxon>
    </lineage>
</organism>
<dbReference type="SMART" id="SM01043">
    <property type="entry name" value="BTAD"/>
    <property type="match status" value="1"/>
</dbReference>
<dbReference type="GO" id="GO:0003677">
    <property type="term" value="F:DNA binding"/>
    <property type="evidence" value="ECO:0007669"/>
    <property type="project" value="UniProtKB-KW"/>
</dbReference>
<dbReference type="EMBL" id="CP041969">
    <property type="protein sequence ID" value="QMV44304.1"/>
    <property type="molecule type" value="Genomic_DNA"/>
</dbReference>
<evidence type="ECO:0000256" key="4">
    <source>
        <dbReference type="ARBA" id="ARBA00023125"/>
    </source>
</evidence>
<dbReference type="InterPro" id="IPR001789">
    <property type="entry name" value="Sig_transdc_resp-reg_receiver"/>
</dbReference>
<dbReference type="GO" id="GO:0000160">
    <property type="term" value="P:phosphorelay signal transduction system"/>
    <property type="evidence" value="ECO:0007669"/>
    <property type="project" value="UniProtKB-KW"/>
</dbReference>
<dbReference type="SMART" id="SM00862">
    <property type="entry name" value="Trans_reg_C"/>
    <property type="match status" value="1"/>
</dbReference>
<evidence type="ECO:0000313" key="8">
    <source>
        <dbReference type="EMBL" id="QMV44304.1"/>
    </source>
</evidence>
<evidence type="ECO:0000259" key="7">
    <source>
        <dbReference type="PROSITE" id="PS50110"/>
    </source>
</evidence>
<dbReference type="InterPro" id="IPR036388">
    <property type="entry name" value="WH-like_DNA-bd_sf"/>
</dbReference>